<dbReference type="InterPro" id="IPR027417">
    <property type="entry name" value="P-loop_NTPase"/>
</dbReference>
<dbReference type="CDD" id="cd00464">
    <property type="entry name" value="SK"/>
    <property type="match status" value="1"/>
</dbReference>
<dbReference type="SUPFAM" id="SSF52540">
    <property type="entry name" value="P-loop containing nucleoside triphosphate hydrolases"/>
    <property type="match status" value="1"/>
</dbReference>
<evidence type="ECO:0008006" key="2">
    <source>
        <dbReference type="Google" id="ProtNLM"/>
    </source>
</evidence>
<evidence type="ECO:0000313" key="1">
    <source>
        <dbReference type="EMBL" id="QHS80503.1"/>
    </source>
</evidence>
<reference evidence="1" key="1">
    <citation type="journal article" date="2020" name="Nature">
        <title>Giant virus diversity and host interactions through global metagenomics.</title>
        <authorList>
            <person name="Schulz F."/>
            <person name="Roux S."/>
            <person name="Paez-Espino D."/>
            <person name="Jungbluth S."/>
            <person name="Walsh D.A."/>
            <person name="Denef V.J."/>
            <person name="McMahon K.D."/>
            <person name="Konstantinidis K.T."/>
            <person name="Eloe-Fadrosh E.A."/>
            <person name="Kyrpides N.C."/>
            <person name="Woyke T."/>
        </authorList>
    </citation>
    <scope>NUCLEOTIDE SEQUENCE</scope>
    <source>
        <strain evidence="1">GVMAG-S-1091796-13</strain>
    </source>
</reference>
<dbReference type="AlphaFoldDB" id="A0A6C0ALY9"/>
<dbReference type="GO" id="GO:0005737">
    <property type="term" value="C:cytoplasm"/>
    <property type="evidence" value="ECO:0007669"/>
    <property type="project" value="TreeGrafter"/>
</dbReference>
<dbReference type="InterPro" id="IPR031322">
    <property type="entry name" value="Shikimate/glucono_kinase"/>
</dbReference>
<organism evidence="1">
    <name type="scientific">viral metagenome</name>
    <dbReference type="NCBI Taxonomy" id="1070528"/>
    <lineage>
        <taxon>unclassified sequences</taxon>
        <taxon>metagenomes</taxon>
        <taxon>organismal metagenomes</taxon>
    </lineage>
</organism>
<dbReference type="PANTHER" id="PTHR43515">
    <property type="entry name" value="THREONINE SYNTHASE-LIKE 1"/>
    <property type="match status" value="1"/>
</dbReference>
<sequence length="168" mass="19852">MTIFLIGMCYAGKTTIGRFLSEKLNKKWLDSRDIFISKFNMSENEYLTQHGKIKFQEAEELSISQDFGDSIISLGGSAIYYNKQMQYILDNYTVIWLDAPFDVILKRKSNENWERPIVFPDGIETFQDLYYQRKELYKKFHTIRIPIQETDSANDVVDNIILRLKLMH</sequence>
<dbReference type="HAMAP" id="MF_00109">
    <property type="entry name" value="Shikimate_kinase"/>
    <property type="match status" value="1"/>
</dbReference>
<accession>A0A6C0ALY9</accession>
<proteinExistence type="inferred from homology"/>
<dbReference type="InterPro" id="IPR000623">
    <property type="entry name" value="Shikimate_kinase/TSH1"/>
</dbReference>
<dbReference type="Pfam" id="PF01202">
    <property type="entry name" value="SKI"/>
    <property type="match status" value="1"/>
</dbReference>
<dbReference type="PANTHER" id="PTHR43515:SF1">
    <property type="entry name" value="THREONINE SYNTHASE-LIKE 1"/>
    <property type="match status" value="1"/>
</dbReference>
<dbReference type="EMBL" id="MN740714">
    <property type="protein sequence ID" value="QHS80503.1"/>
    <property type="molecule type" value="Genomic_DNA"/>
</dbReference>
<name>A0A6C0ALY9_9ZZZZ</name>
<protein>
    <recommendedName>
        <fullName evidence="2">Shikimate kinase</fullName>
    </recommendedName>
</protein>
<dbReference type="PRINTS" id="PR01100">
    <property type="entry name" value="SHIKIMTKNASE"/>
</dbReference>
<dbReference type="Gene3D" id="3.40.50.300">
    <property type="entry name" value="P-loop containing nucleotide triphosphate hydrolases"/>
    <property type="match status" value="1"/>
</dbReference>